<feature type="compositionally biased region" description="Low complexity" evidence="1">
    <location>
        <begin position="137"/>
        <end position="153"/>
    </location>
</feature>
<feature type="region of interest" description="Disordered" evidence="1">
    <location>
        <begin position="130"/>
        <end position="158"/>
    </location>
</feature>
<accession>A0A7G2CJH4</accession>
<organism evidence="2 3">
    <name type="scientific">Angomonas deanei</name>
    <dbReference type="NCBI Taxonomy" id="59799"/>
    <lineage>
        <taxon>Eukaryota</taxon>
        <taxon>Discoba</taxon>
        <taxon>Euglenozoa</taxon>
        <taxon>Kinetoplastea</taxon>
        <taxon>Metakinetoplastina</taxon>
        <taxon>Trypanosomatida</taxon>
        <taxon>Trypanosomatidae</taxon>
        <taxon>Strigomonadinae</taxon>
        <taxon>Angomonas</taxon>
    </lineage>
</organism>
<sequence length="228" mass="25049">MQSADFNSIEAELEEIEEDFSSGRMNAFGNAQTQEAFLKELRRIAEVETQVFYRSCALIKASNAEEHALLTKMFAAAQPPPSATTANSATAPNVPDVFASSMNFNRNVFNNSMLGQSFNNSIYTSPLSRPLPGNDENTNTSNATNHNATYTNNGSLTGATSAPWGNECGFDDRCFEEVEERFRQLEADFTAIGDNMRQISKHVVQLNSMSEQVNSLAGTNPAPFSEQY</sequence>
<evidence type="ECO:0000256" key="1">
    <source>
        <dbReference type="SAM" id="MobiDB-lite"/>
    </source>
</evidence>
<evidence type="ECO:0000313" key="2">
    <source>
        <dbReference type="EMBL" id="CAD2219549.1"/>
    </source>
</evidence>
<dbReference type="Proteomes" id="UP000515908">
    <property type="component" value="Chromosome 14"/>
</dbReference>
<dbReference type="VEuPathDB" id="TriTrypDB:ADEAN_000705700"/>
<evidence type="ECO:0000313" key="3">
    <source>
        <dbReference type="Proteomes" id="UP000515908"/>
    </source>
</evidence>
<dbReference type="AlphaFoldDB" id="A0A7G2CJH4"/>
<keyword evidence="3" id="KW-1185">Reference proteome</keyword>
<reference evidence="2 3" key="1">
    <citation type="submission" date="2020-08" db="EMBL/GenBank/DDBJ databases">
        <authorList>
            <person name="Newling K."/>
            <person name="Davey J."/>
            <person name="Forrester S."/>
        </authorList>
    </citation>
    <scope>NUCLEOTIDE SEQUENCE [LARGE SCALE GENOMIC DNA]</scope>
    <source>
        <strain evidence="3">Crithidia deanei Carvalho (ATCC PRA-265)</strain>
    </source>
</reference>
<dbReference type="EMBL" id="LR877158">
    <property type="protein sequence ID" value="CAD2219549.1"/>
    <property type="molecule type" value="Genomic_DNA"/>
</dbReference>
<name>A0A7G2CJH4_9TRYP</name>
<protein>
    <submittedName>
        <fullName evidence="2">Uncharacterized protein</fullName>
    </submittedName>
</protein>
<proteinExistence type="predicted"/>
<gene>
    <name evidence="2" type="ORF">ADEAN_000705700</name>
</gene>